<gene>
    <name evidence="2" type="ORF">M8A51_09410</name>
</gene>
<name>A0ABT0YLZ4_9BURK</name>
<evidence type="ECO:0000313" key="2">
    <source>
        <dbReference type="EMBL" id="MCM5679752.1"/>
    </source>
</evidence>
<feature type="region of interest" description="Disordered" evidence="1">
    <location>
        <begin position="133"/>
        <end position="152"/>
    </location>
</feature>
<sequence>MKYSSQNPFPRRPSPTRVARGLGLFSLGLGLAEVMMPDAIARSLGMPGKASMVRAFGWREIVAGAGLLMAGHPRFWVWKRVAGDALDLSVLASALHAGNPHRATAMAAFAAVAGVTALDLGCARALQAEERRRNRPWADYSDRSGLPQSPEAMRGVAADLELPRDMRTPEALRPYGTLH</sequence>
<evidence type="ECO:0000256" key="1">
    <source>
        <dbReference type="SAM" id="MobiDB-lite"/>
    </source>
</evidence>
<evidence type="ECO:0000313" key="3">
    <source>
        <dbReference type="Proteomes" id="UP001165541"/>
    </source>
</evidence>
<dbReference type="RefSeq" id="WP_251777950.1">
    <property type="nucleotide sequence ID" value="NZ_JAMKFE010000004.1"/>
</dbReference>
<dbReference type="Proteomes" id="UP001165541">
    <property type="component" value="Unassembled WGS sequence"/>
</dbReference>
<keyword evidence="3" id="KW-1185">Reference proteome</keyword>
<comment type="caution">
    <text evidence="2">The sequence shown here is derived from an EMBL/GenBank/DDBJ whole genome shotgun (WGS) entry which is preliminary data.</text>
</comment>
<proteinExistence type="predicted"/>
<reference evidence="2" key="1">
    <citation type="submission" date="2022-05" db="EMBL/GenBank/DDBJ databases">
        <title>Schlegelella sp. nov., isolated from mangrove soil.</title>
        <authorList>
            <person name="Liu Y."/>
            <person name="Ge X."/>
            <person name="Liu W."/>
        </authorList>
    </citation>
    <scope>NUCLEOTIDE SEQUENCE</scope>
    <source>
        <strain evidence="2">S2-27</strain>
    </source>
</reference>
<dbReference type="EMBL" id="JAMKFE010000004">
    <property type="protein sequence ID" value="MCM5679752.1"/>
    <property type="molecule type" value="Genomic_DNA"/>
</dbReference>
<evidence type="ECO:0008006" key="4">
    <source>
        <dbReference type="Google" id="ProtNLM"/>
    </source>
</evidence>
<accession>A0ABT0YLZ4</accession>
<protein>
    <recommendedName>
        <fullName evidence="4">Cyclase dehydrase</fullName>
    </recommendedName>
</protein>
<organism evidence="2 3">
    <name type="scientific">Caldimonas mangrovi</name>
    <dbReference type="NCBI Taxonomy" id="2944811"/>
    <lineage>
        <taxon>Bacteria</taxon>
        <taxon>Pseudomonadati</taxon>
        <taxon>Pseudomonadota</taxon>
        <taxon>Betaproteobacteria</taxon>
        <taxon>Burkholderiales</taxon>
        <taxon>Sphaerotilaceae</taxon>
        <taxon>Caldimonas</taxon>
    </lineage>
</organism>